<dbReference type="Proteomes" id="UP000094472">
    <property type="component" value="Unassembled WGS sequence"/>
</dbReference>
<dbReference type="SUPFAM" id="SSF53335">
    <property type="entry name" value="S-adenosyl-L-methionine-dependent methyltransferases"/>
    <property type="match status" value="1"/>
</dbReference>
<dbReference type="PANTHER" id="PTHR33841">
    <property type="entry name" value="DNA METHYLTRANSFERASE YEEA-RELATED"/>
    <property type="match status" value="1"/>
</dbReference>
<dbReference type="AlphaFoldDB" id="A0A1E3VT14"/>
<reference evidence="8 9" key="1">
    <citation type="journal article" date="2016" name="Environ. Microbiol.">
        <title>New Methyloceanibacter diversity from North Sea sediments includes methanotroph containing solely the soluble methane monooxygenase.</title>
        <authorList>
            <person name="Vekeman B."/>
            <person name="Kerckhof F.M."/>
            <person name="Cremers G."/>
            <person name="de Vos P."/>
            <person name="Vandamme P."/>
            <person name="Boon N."/>
            <person name="Op den Camp H.J."/>
            <person name="Heylen K."/>
        </authorList>
    </citation>
    <scope>NUCLEOTIDE SEQUENCE [LARGE SCALE GENOMIC DNA]</scope>
    <source>
        <strain evidence="8 9">R-67175</strain>
    </source>
</reference>
<evidence type="ECO:0000259" key="7">
    <source>
        <dbReference type="Pfam" id="PF18135"/>
    </source>
</evidence>
<evidence type="ECO:0000313" key="8">
    <source>
        <dbReference type="EMBL" id="ODR96664.1"/>
    </source>
</evidence>
<dbReference type="GO" id="GO:0032259">
    <property type="term" value="P:methylation"/>
    <property type="evidence" value="ECO:0007669"/>
    <property type="project" value="UniProtKB-KW"/>
</dbReference>
<accession>A0A1E3VT14</accession>
<evidence type="ECO:0000256" key="1">
    <source>
        <dbReference type="ARBA" id="ARBA00006594"/>
    </source>
</evidence>
<gene>
    <name evidence="8" type="ORF">AUC69_13715</name>
</gene>
<dbReference type="InterPro" id="IPR050953">
    <property type="entry name" value="N4_N6_ade-DNA_methylase"/>
</dbReference>
<evidence type="ECO:0000256" key="5">
    <source>
        <dbReference type="ARBA" id="ARBA00047942"/>
    </source>
</evidence>
<evidence type="ECO:0000256" key="2">
    <source>
        <dbReference type="ARBA" id="ARBA00011900"/>
    </source>
</evidence>
<dbReference type="InterPro" id="IPR003356">
    <property type="entry name" value="DNA_methylase_A-5"/>
</dbReference>
<feature type="domain" description="Type ISP restriction-modification enzyme LLaBIII C-terminal specificity" evidence="7">
    <location>
        <begin position="694"/>
        <end position="1008"/>
    </location>
</feature>
<organism evidence="8 9">
    <name type="scientific">Methyloceanibacter superfactus</name>
    <dbReference type="NCBI Taxonomy" id="1774969"/>
    <lineage>
        <taxon>Bacteria</taxon>
        <taxon>Pseudomonadati</taxon>
        <taxon>Pseudomonadota</taxon>
        <taxon>Alphaproteobacteria</taxon>
        <taxon>Hyphomicrobiales</taxon>
        <taxon>Hyphomicrobiaceae</taxon>
        <taxon>Methyloceanibacter</taxon>
    </lineage>
</organism>
<dbReference type="PRINTS" id="PR00507">
    <property type="entry name" value="N12N6MTFRASE"/>
</dbReference>
<evidence type="ECO:0000313" key="9">
    <source>
        <dbReference type="Proteomes" id="UP000094472"/>
    </source>
</evidence>
<evidence type="ECO:0000259" key="6">
    <source>
        <dbReference type="Pfam" id="PF02384"/>
    </source>
</evidence>
<dbReference type="GO" id="GO:0008170">
    <property type="term" value="F:N-methyltransferase activity"/>
    <property type="evidence" value="ECO:0007669"/>
    <property type="project" value="InterPro"/>
</dbReference>
<protein>
    <recommendedName>
        <fullName evidence="2">site-specific DNA-methyltransferase (adenine-specific)</fullName>
        <ecNumber evidence="2">2.1.1.72</ecNumber>
    </recommendedName>
</protein>
<dbReference type="InterPro" id="IPR041635">
    <property type="entry name" value="Type_ISP_LLaBIII_C"/>
</dbReference>
<dbReference type="PANTHER" id="PTHR33841:SF1">
    <property type="entry name" value="DNA METHYLTRANSFERASE A"/>
    <property type="match status" value="1"/>
</dbReference>
<dbReference type="EMBL" id="LPWF01000028">
    <property type="protein sequence ID" value="ODR96664.1"/>
    <property type="molecule type" value="Genomic_DNA"/>
</dbReference>
<dbReference type="InterPro" id="IPR029063">
    <property type="entry name" value="SAM-dependent_MTases_sf"/>
</dbReference>
<keyword evidence="9" id="KW-1185">Reference proteome</keyword>
<dbReference type="GO" id="GO:0003677">
    <property type="term" value="F:DNA binding"/>
    <property type="evidence" value="ECO:0007669"/>
    <property type="project" value="InterPro"/>
</dbReference>
<proteinExistence type="inferred from homology"/>
<keyword evidence="4" id="KW-0808">Transferase</keyword>
<evidence type="ECO:0000256" key="3">
    <source>
        <dbReference type="ARBA" id="ARBA00022603"/>
    </source>
</evidence>
<dbReference type="EC" id="2.1.1.72" evidence="2"/>
<name>A0A1E3VT14_9HYPH</name>
<dbReference type="Pfam" id="PF02384">
    <property type="entry name" value="N6_Mtase"/>
    <property type="match status" value="1"/>
</dbReference>
<dbReference type="Gene3D" id="3.40.50.150">
    <property type="entry name" value="Vaccinia Virus protein VP39"/>
    <property type="match status" value="1"/>
</dbReference>
<keyword evidence="3" id="KW-0489">Methyltransferase</keyword>
<comment type="similarity">
    <text evidence="1">Belongs to the N(4)/N(6)-methyltransferase family.</text>
</comment>
<dbReference type="GO" id="GO:0009007">
    <property type="term" value="F:site-specific DNA-methyltransferase (adenine-specific) activity"/>
    <property type="evidence" value="ECO:0007669"/>
    <property type="project" value="UniProtKB-EC"/>
</dbReference>
<comment type="caution">
    <text evidence="8">The sequence shown here is derived from an EMBL/GenBank/DDBJ whole genome shotgun (WGS) entry which is preliminary data.</text>
</comment>
<feature type="domain" description="DNA methylase adenine-specific" evidence="6">
    <location>
        <begin position="329"/>
        <end position="518"/>
    </location>
</feature>
<dbReference type="Pfam" id="PF18135">
    <property type="entry name" value="Type_ISP_C"/>
    <property type="match status" value="1"/>
</dbReference>
<evidence type="ECO:0000256" key="4">
    <source>
        <dbReference type="ARBA" id="ARBA00022679"/>
    </source>
</evidence>
<sequence>MRLGGFGVKDVFEKYILELRKAYADGGTEQSGRPALQELLDAFAAEQNPPASVQHEPKRVAEKGAPDFQVSSQGMILGYVENKLIGENLTKILRSDQIVKYKTLSDNIVLTDYLHFIWINRYGPPQSERLCDQTDFENPNFRLRADRVGAVAKLLEGFLSTAPEGIGRAQQLALALATRSKLLRDYLKDELLRQEQDQGEGRLYGLFQVFRDQVFHELTLEEFADAFAQMLAYGLFLARLNSGTEIITLHNAREHVPGSFRLIRELVDFLTELERREYRDVRWVVEEVLSIINGLNLPAINEDLSFRHRDAISRNVRAADEEEHRLFERDPFIYFYEDYLSAYAPAMRKSRGVYYTPPPVVNFIVRAVDDVLRKTFEIDEGLADHRLVKLLDFACGTGTFLLEVFQRILHNIGGPEAGRAEPIVREHLLKNLFGFEYLIAPYTIAHLKLSQYLRDQGHPLRERERLQVFLTNTLEPVDPQRNLLLPALSQEVEGAQSVKDMRLLVIIGNPPYSVESKNTGKWISAQIEAYKKVDGHDLGERKHSLGDDYVKFLRFAQIKIDEVERGVVGVITNRRFLENVTFRGMRQSLMATFDQIYVLDLGGASGSTYEGGPDENVFDITLGVAITIFAKTGGEPRLRYLRIGGKRTDKYQYLSRESVVSDDAVDVHPTTPNYFFMPHSVIGTELDSVFSLRDVFRVFGVGVYTARDALTTAFSADELAARIKTFAGLPAEEARSVFDLRRDAQAWSVTGAQEDIRNTNADKRYIQKLNYRPFDSRTTYYTGKSNGFISRPGYEVMKHLRSGFPSLVTCRLLSSETWAHALVTDGIIDNCYISSASRERAYAFPLYLESNAQSGLVPNISDVFQAFVDSRFEHHFSPEEILGYIYAVLHAPTYRTRYAESLRIDFPRVPFPESRKIFEELSELGWELVQAHLLREFPRQELASYHGNGDHLVEDVRYSYEDQAISINDTQCFKPVPEAVWKFEIGGYQALEKYLKSRRGRALSLDELNQVRAIADSVAFTCDRMGKIDEAYRSAFPE</sequence>
<comment type="catalytic activity">
    <reaction evidence="5">
        <text>a 2'-deoxyadenosine in DNA + S-adenosyl-L-methionine = an N(6)-methyl-2'-deoxyadenosine in DNA + S-adenosyl-L-homocysteine + H(+)</text>
        <dbReference type="Rhea" id="RHEA:15197"/>
        <dbReference type="Rhea" id="RHEA-COMP:12418"/>
        <dbReference type="Rhea" id="RHEA-COMP:12419"/>
        <dbReference type="ChEBI" id="CHEBI:15378"/>
        <dbReference type="ChEBI" id="CHEBI:57856"/>
        <dbReference type="ChEBI" id="CHEBI:59789"/>
        <dbReference type="ChEBI" id="CHEBI:90615"/>
        <dbReference type="ChEBI" id="CHEBI:90616"/>
        <dbReference type="EC" id="2.1.1.72"/>
    </reaction>
</comment>